<dbReference type="Gene3D" id="3.40.630.10">
    <property type="entry name" value="Zn peptidases"/>
    <property type="match status" value="1"/>
</dbReference>
<dbReference type="PANTHER" id="PTHR11014">
    <property type="entry name" value="PEPTIDASE M20 FAMILY MEMBER"/>
    <property type="match status" value="1"/>
</dbReference>
<dbReference type="Gene3D" id="3.30.70.360">
    <property type="match status" value="1"/>
</dbReference>
<evidence type="ECO:0000313" key="8">
    <source>
        <dbReference type="Proteomes" id="UP000256343"/>
    </source>
</evidence>
<feature type="binding site" evidence="3">
    <location>
        <position position="168"/>
    </location>
    <ligand>
        <name>Mn(2+)</name>
        <dbReference type="ChEBI" id="CHEBI:29035"/>
        <label>2</label>
    </ligand>
</feature>
<keyword evidence="2 6" id="KW-0378">Hydrolase</keyword>
<dbReference type="Proteomes" id="UP000252631">
    <property type="component" value="Unassembled WGS sequence"/>
</dbReference>
<evidence type="ECO:0000313" key="6">
    <source>
        <dbReference type="EMBL" id="SSW93431.1"/>
    </source>
</evidence>
<dbReference type="InterPro" id="IPR011650">
    <property type="entry name" value="Peptidase_M20_dimer"/>
</dbReference>
<dbReference type="InterPro" id="IPR002933">
    <property type="entry name" value="Peptidase_M20"/>
</dbReference>
<dbReference type="NCBIfam" id="TIGR01891">
    <property type="entry name" value="amidohydrolases"/>
    <property type="match status" value="1"/>
</dbReference>
<name>A0A336K5N6_9BRAD</name>
<dbReference type="Pfam" id="PF01546">
    <property type="entry name" value="Peptidase_M20"/>
    <property type="match status" value="1"/>
</dbReference>
<evidence type="ECO:0000259" key="4">
    <source>
        <dbReference type="Pfam" id="PF07687"/>
    </source>
</evidence>
<dbReference type="PANTHER" id="PTHR11014:SF63">
    <property type="entry name" value="METALLOPEPTIDASE, PUTATIVE (AFU_ORTHOLOGUE AFUA_6G09600)-RELATED"/>
    <property type="match status" value="1"/>
</dbReference>
<gene>
    <name evidence="5" type="ORF">BJ125_13818</name>
    <name evidence="6" type="ORF">SAMN05892882_13818</name>
</gene>
<dbReference type="SUPFAM" id="SSF53187">
    <property type="entry name" value="Zn-dependent exopeptidases"/>
    <property type="match status" value="1"/>
</dbReference>
<feature type="binding site" evidence="3">
    <location>
        <position position="109"/>
    </location>
    <ligand>
        <name>Mn(2+)</name>
        <dbReference type="ChEBI" id="CHEBI:29035"/>
        <label>2</label>
    </ligand>
</feature>
<dbReference type="Pfam" id="PF07687">
    <property type="entry name" value="M20_dimer"/>
    <property type="match status" value="1"/>
</dbReference>
<keyword evidence="3" id="KW-0479">Metal-binding</keyword>
<evidence type="ECO:0000256" key="3">
    <source>
        <dbReference type="PIRSR" id="PIRSR005962-1"/>
    </source>
</evidence>
<dbReference type="Proteomes" id="UP000256343">
    <property type="component" value="Unassembled WGS sequence"/>
</dbReference>
<reference evidence="6 7" key="1">
    <citation type="submission" date="2017-08" db="EMBL/GenBank/DDBJ databases">
        <authorList>
            <person name="de Groot N.N."/>
        </authorList>
    </citation>
    <scope>NUCLEOTIDE SEQUENCE [LARGE SCALE GENOMIC DNA]</scope>
    <source>
        <strain evidence="6 7">JA575</strain>
    </source>
</reference>
<dbReference type="InterPro" id="IPR017439">
    <property type="entry name" value="Amidohydrolase"/>
</dbReference>
<organism evidence="6 7">
    <name type="scientific">Rhodopseudomonas pentothenatexigens</name>
    <dbReference type="NCBI Taxonomy" id="999699"/>
    <lineage>
        <taxon>Bacteria</taxon>
        <taxon>Pseudomonadati</taxon>
        <taxon>Pseudomonadota</taxon>
        <taxon>Alphaproteobacteria</taxon>
        <taxon>Hyphomicrobiales</taxon>
        <taxon>Nitrobacteraceae</taxon>
        <taxon>Rhodopseudomonas</taxon>
    </lineage>
</organism>
<keyword evidence="8" id="KW-1185">Reference proteome</keyword>
<dbReference type="GO" id="GO:0016787">
    <property type="term" value="F:hydrolase activity"/>
    <property type="evidence" value="ECO:0007669"/>
    <property type="project" value="UniProtKB-KW"/>
</dbReference>
<dbReference type="FunFam" id="3.30.70.360:FF:000014">
    <property type="entry name" value="N-acyl-L-amino acid amidohydrolase"/>
    <property type="match status" value="1"/>
</dbReference>
<dbReference type="EMBL" id="UFQQ01000038">
    <property type="protein sequence ID" value="SSW93431.1"/>
    <property type="molecule type" value="Genomic_DNA"/>
</dbReference>
<feature type="binding site" evidence="3">
    <location>
        <position position="142"/>
    </location>
    <ligand>
        <name>Mn(2+)</name>
        <dbReference type="ChEBI" id="CHEBI:29035"/>
        <label>2</label>
    </ligand>
</feature>
<accession>A0A336K5N6</accession>
<dbReference type="GO" id="GO:0046872">
    <property type="term" value="F:metal ion binding"/>
    <property type="evidence" value="ECO:0007669"/>
    <property type="project" value="UniProtKB-KW"/>
</dbReference>
<evidence type="ECO:0000313" key="7">
    <source>
        <dbReference type="Proteomes" id="UP000252631"/>
    </source>
</evidence>
<feature type="binding site" evidence="3">
    <location>
        <position position="362"/>
    </location>
    <ligand>
        <name>Mn(2+)</name>
        <dbReference type="ChEBI" id="CHEBI:29035"/>
        <label>2</label>
    </ligand>
</feature>
<evidence type="ECO:0000313" key="5">
    <source>
        <dbReference type="EMBL" id="RED22983.1"/>
    </source>
</evidence>
<proteinExistence type="inferred from homology"/>
<comment type="similarity">
    <text evidence="1">Belongs to the peptidase M20 family.</text>
</comment>
<keyword evidence="3" id="KW-0464">Manganese</keyword>
<dbReference type="InterPro" id="IPR036264">
    <property type="entry name" value="Bact_exopeptidase_dim_dom"/>
</dbReference>
<dbReference type="EMBL" id="QRDT01000038">
    <property type="protein sequence ID" value="RED22983.1"/>
    <property type="molecule type" value="Genomic_DNA"/>
</dbReference>
<comment type="cofactor">
    <cofactor evidence="3">
        <name>Mn(2+)</name>
        <dbReference type="ChEBI" id="CHEBI:29035"/>
    </cofactor>
    <text evidence="3">The Mn(2+) ion enhances activity.</text>
</comment>
<feature type="binding site" evidence="3">
    <location>
        <position position="107"/>
    </location>
    <ligand>
        <name>Mn(2+)</name>
        <dbReference type="ChEBI" id="CHEBI:29035"/>
        <label>2</label>
    </ligand>
</feature>
<protein>
    <submittedName>
        <fullName evidence="6">Hippurate hydrolase</fullName>
    </submittedName>
</protein>
<reference evidence="5 8" key="2">
    <citation type="submission" date="2018-07" db="EMBL/GenBank/DDBJ databases">
        <title>Genomic Encyclopedia of Archaeal and Bacterial Type Strains, Phase II (KMG-II): from individual species to whole genera.</title>
        <authorList>
            <person name="Goeker M."/>
        </authorList>
    </citation>
    <scope>NUCLEOTIDE SEQUENCE [LARGE SCALE GENOMIC DNA]</scope>
    <source>
        <strain evidence="5 8">JA575</strain>
    </source>
</reference>
<dbReference type="PIRSF" id="PIRSF005962">
    <property type="entry name" value="Pept_M20D_amidohydro"/>
    <property type="match status" value="1"/>
</dbReference>
<dbReference type="RefSeq" id="WP_114360813.1">
    <property type="nucleotide sequence ID" value="NZ_QRDT01000038.1"/>
</dbReference>
<dbReference type="AlphaFoldDB" id="A0A336K5N6"/>
<feature type="domain" description="Peptidase M20 dimerisation" evidence="4">
    <location>
        <begin position="193"/>
        <end position="283"/>
    </location>
</feature>
<dbReference type="CDD" id="cd05666">
    <property type="entry name" value="M20_Acy1-like"/>
    <property type="match status" value="1"/>
</dbReference>
<dbReference type="OrthoDB" id="9777385at2"/>
<dbReference type="SUPFAM" id="SSF55031">
    <property type="entry name" value="Bacterial exopeptidase dimerisation domain"/>
    <property type="match status" value="1"/>
</dbReference>
<evidence type="ECO:0000256" key="2">
    <source>
        <dbReference type="ARBA" id="ARBA00022801"/>
    </source>
</evidence>
<evidence type="ECO:0000256" key="1">
    <source>
        <dbReference type="ARBA" id="ARBA00006153"/>
    </source>
</evidence>
<sequence>MPVNNRVADLQPDIAAWRRTLHQQPELMYDVDGTAAFVAERLREFGCDEVVTGLGRTGVVGVIRGGKPANGGEIRTIGLRADMDALPITEATGLPYASKVPGKMHACGHDGHTAMLLGAARYLAETRNFAGDAVVIFQPAEEGGAGAAAMIDDGLMERFGIEQVYGMHNGPGIPVGTFAISPGPVMAATDAIDIRIEGHGGHAARPHLCVDPVLAGAQLITALQGIVSRNVDPFEAAVLSMCEFHAGNARNVIPQVAELKGTVRTMTAAVRDSVEQRVRDVVAGVAQVTGTRIDLTYERGYPVLVNHLAETDVAMRVAREVAGEANVMPLPPLMGAEDFAYMLEKRPGAFVFIGNGDSAGLHHPAYDFNDEAIVYGTSYWVRLVETQLAA</sequence>